<dbReference type="EC" id="2.7.11.1" evidence="2"/>
<dbReference type="GO" id="GO:0030247">
    <property type="term" value="F:polysaccharide binding"/>
    <property type="evidence" value="ECO:0007669"/>
    <property type="project" value="InterPro"/>
</dbReference>
<comment type="catalytic activity">
    <reaction evidence="6">
        <text>L-seryl-[protein] + ATP = O-phospho-L-seryl-[protein] + ADP + H(+)</text>
        <dbReference type="Rhea" id="RHEA:17989"/>
        <dbReference type="Rhea" id="RHEA-COMP:9863"/>
        <dbReference type="Rhea" id="RHEA-COMP:11604"/>
        <dbReference type="ChEBI" id="CHEBI:15378"/>
        <dbReference type="ChEBI" id="CHEBI:29999"/>
        <dbReference type="ChEBI" id="CHEBI:30616"/>
        <dbReference type="ChEBI" id="CHEBI:83421"/>
        <dbReference type="ChEBI" id="CHEBI:456216"/>
        <dbReference type="EC" id="2.7.11.1"/>
    </reaction>
</comment>
<name>A0AAV8T2H4_9ROSI</name>
<evidence type="ECO:0000313" key="10">
    <source>
        <dbReference type="Proteomes" id="UP001159364"/>
    </source>
</evidence>
<dbReference type="GO" id="GO:0016020">
    <property type="term" value="C:membrane"/>
    <property type="evidence" value="ECO:0007669"/>
    <property type="project" value="UniProtKB-SubCell"/>
</dbReference>
<comment type="subcellular location">
    <subcellularLocation>
        <location evidence="1">Membrane</location>
        <topology evidence="1">Single-pass membrane protein</topology>
    </subcellularLocation>
</comment>
<dbReference type="Proteomes" id="UP001159364">
    <property type="component" value="Linkage Group LG07"/>
</dbReference>
<dbReference type="PANTHER" id="PTHR33355:SF13">
    <property type="entry name" value="WALL-ASSOCIATED RECEPTOR KINASE 3-LIKE"/>
    <property type="match status" value="1"/>
</dbReference>
<evidence type="ECO:0000256" key="6">
    <source>
        <dbReference type="ARBA" id="ARBA00048679"/>
    </source>
</evidence>
<dbReference type="InterPro" id="IPR025287">
    <property type="entry name" value="WAK_GUB"/>
</dbReference>
<sequence length="331" mass="35537">MLFHKHQPLKQSPIFFSAFAARSSTFIVSTMSSSSYTSISIHILLFLSQLGTSSASVHAVPINGTCHSTCGTTSVNFPFGTGFGCGHPDFARYIRCSSGRLEFSTGTGIYTISSIDYSANTLIIADPLMSTCSSMQNSGSFSLDRASPFTLTGDNILVLLGCSTTSRIFDPNEDLCATGSSSRVCRGLYSCKGVIGIGLPQNAPISTCCVYESPIQLQGYTLDLPKLQCSSYSSIYDFGGNKGDPMKWKYGISLQYNGSYYSPKCKDCETSGGLCGFAGFDESFACICRNGKNTSTTCFGQGYAWSGTWQPTSETKFSFGGLLLLWLLLSL</sequence>
<gene>
    <name evidence="9" type="ORF">K2173_015176</name>
</gene>
<dbReference type="PANTHER" id="PTHR33355">
    <property type="entry name" value="WALL-ASSOCIATED RECEPTOR KINASE CARBOXY-TERMINAL PROTEIN-RELATED"/>
    <property type="match status" value="1"/>
</dbReference>
<evidence type="ECO:0000313" key="9">
    <source>
        <dbReference type="EMBL" id="KAJ8760509.1"/>
    </source>
</evidence>
<dbReference type="EMBL" id="JAIWQS010000007">
    <property type="protein sequence ID" value="KAJ8760509.1"/>
    <property type="molecule type" value="Genomic_DNA"/>
</dbReference>
<keyword evidence="3" id="KW-0732">Signal</keyword>
<comment type="caution">
    <text evidence="9">The sequence shown here is derived from an EMBL/GenBank/DDBJ whole genome shotgun (WGS) entry which is preliminary data.</text>
</comment>
<evidence type="ECO:0000256" key="5">
    <source>
        <dbReference type="ARBA" id="ARBA00047899"/>
    </source>
</evidence>
<proteinExistence type="predicted"/>
<keyword evidence="4" id="KW-0325">Glycoprotein</keyword>
<dbReference type="Pfam" id="PF14380">
    <property type="entry name" value="WAK_assoc"/>
    <property type="match status" value="1"/>
</dbReference>
<organism evidence="9 10">
    <name type="scientific">Erythroxylum novogranatense</name>
    <dbReference type="NCBI Taxonomy" id="1862640"/>
    <lineage>
        <taxon>Eukaryota</taxon>
        <taxon>Viridiplantae</taxon>
        <taxon>Streptophyta</taxon>
        <taxon>Embryophyta</taxon>
        <taxon>Tracheophyta</taxon>
        <taxon>Spermatophyta</taxon>
        <taxon>Magnoliopsida</taxon>
        <taxon>eudicotyledons</taxon>
        <taxon>Gunneridae</taxon>
        <taxon>Pentapetalae</taxon>
        <taxon>rosids</taxon>
        <taxon>fabids</taxon>
        <taxon>Malpighiales</taxon>
        <taxon>Erythroxylaceae</taxon>
        <taxon>Erythroxylum</taxon>
    </lineage>
</organism>
<feature type="domain" description="Wall-associated receptor kinase galacturonan-binding" evidence="7">
    <location>
        <begin position="66"/>
        <end position="126"/>
    </location>
</feature>
<accession>A0AAV8T2H4</accession>
<evidence type="ECO:0000256" key="2">
    <source>
        <dbReference type="ARBA" id="ARBA00012513"/>
    </source>
</evidence>
<protein>
    <recommendedName>
        <fullName evidence="2">non-specific serine/threonine protein kinase</fullName>
        <ecNumber evidence="2">2.7.11.1</ecNumber>
    </recommendedName>
</protein>
<dbReference type="InterPro" id="IPR032872">
    <property type="entry name" value="WAK_assoc_C"/>
</dbReference>
<feature type="domain" description="Wall-associated receptor kinase C-terminal" evidence="8">
    <location>
        <begin position="251"/>
        <end position="290"/>
    </location>
</feature>
<evidence type="ECO:0000256" key="1">
    <source>
        <dbReference type="ARBA" id="ARBA00004167"/>
    </source>
</evidence>
<evidence type="ECO:0000259" key="8">
    <source>
        <dbReference type="Pfam" id="PF14380"/>
    </source>
</evidence>
<comment type="catalytic activity">
    <reaction evidence="5">
        <text>L-threonyl-[protein] + ATP = O-phospho-L-threonyl-[protein] + ADP + H(+)</text>
        <dbReference type="Rhea" id="RHEA:46608"/>
        <dbReference type="Rhea" id="RHEA-COMP:11060"/>
        <dbReference type="Rhea" id="RHEA-COMP:11605"/>
        <dbReference type="ChEBI" id="CHEBI:15378"/>
        <dbReference type="ChEBI" id="CHEBI:30013"/>
        <dbReference type="ChEBI" id="CHEBI:30616"/>
        <dbReference type="ChEBI" id="CHEBI:61977"/>
        <dbReference type="ChEBI" id="CHEBI:456216"/>
        <dbReference type="EC" id="2.7.11.1"/>
    </reaction>
</comment>
<reference evidence="9 10" key="1">
    <citation type="submission" date="2021-09" db="EMBL/GenBank/DDBJ databases">
        <title>Genomic insights and catalytic innovation underlie evolution of tropane alkaloids biosynthesis.</title>
        <authorList>
            <person name="Wang Y.-J."/>
            <person name="Tian T."/>
            <person name="Huang J.-P."/>
            <person name="Huang S.-X."/>
        </authorList>
    </citation>
    <scope>NUCLEOTIDE SEQUENCE [LARGE SCALE GENOMIC DNA]</scope>
    <source>
        <strain evidence="9">KIB-2018</strain>
        <tissue evidence="9">Leaf</tissue>
    </source>
</reference>
<evidence type="ECO:0000259" key="7">
    <source>
        <dbReference type="Pfam" id="PF13947"/>
    </source>
</evidence>
<evidence type="ECO:0000256" key="4">
    <source>
        <dbReference type="ARBA" id="ARBA00023180"/>
    </source>
</evidence>
<evidence type="ECO:0000256" key="3">
    <source>
        <dbReference type="ARBA" id="ARBA00022729"/>
    </source>
</evidence>
<dbReference type="Pfam" id="PF13947">
    <property type="entry name" value="GUB_WAK_bind"/>
    <property type="match status" value="1"/>
</dbReference>
<dbReference type="GO" id="GO:0004674">
    <property type="term" value="F:protein serine/threonine kinase activity"/>
    <property type="evidence" value="ECO:0007669"/>
    <property type="project" value="UniProtKB-EC"/>
</dbReference>
<keyword evidence="10" id="KW-1185">Reference proteome</keyword>
<dbReference type="AlphaFoldDB" id="A0AAV8T2H4"/>